<dbReference type="Pfam" id="PF05523">
    <property type="entry name" value="FdtA"/>
    <property type="match status" value="1"/>
</dbReference>
<dbReference type="EMBL" id="MHLR01000017">
    <property type="protein sequence ID" value="OGZ15147.1"/>
    <property type="molecule type" value="Genomic_DNA"/>
</dbReference>
<dbReference type="InterPro" id="IPR014710">
    <property type="entry name" value="RmlC-like_jellyroll"/>
</dbReference>
<dbReference type="InterPro" id="IPR011051">
    <property type="entry name" value="RmlC_Cupin_sf"/>
</dbReference>
<protein>
    <recommendedName>
        <fullName evidence="1">Sugar 3,4-ketoisomerase QdtA cupin domain-containing protein</fullName>
    </recommendedName>
</protein>
<feature type="domain" description="Sugar 3,4-ketoisomerase QdtA cupin" evidence="1">
    <location>
        <begin position="66"/>
        <end position="151"/>
    </location>
</feature>
<organism evidence="2 3">
    <name type="scientific">Candidatus Lloydbacteria bacterium RIFCSPLOWO2_02_FULL_51_11</name>
    <dbReference type="NCBI Taxonomy" id="1798667"/>
    <lineage>
        <taxon>Bacteria</taxon>
        <taxon>Candidatus Lloydiibacteriota</taxon>
    </lineage>
</organism>
<dbReference type="Gene3D" id="2.60.120.10">
    <property type="entry name" value="Jelly Rolls"/>
    <property type="match status" value="1"/>
</dbReference>
<sequence>MLPQTPTFPTVLDIHVFEAGGPWKTKSGGNLAIQFGAPGIPFQMIMEYFQYEAEDLSRQKDLKGFRIYTVRDLPAGTIGGTEWHRVRQEMVFALDGKVEWECEDVSGNHRSFVLDGVVGIWMPPYILHAYKAQVQGSGLLVVANTLFYPEDKATHDTYSQETFRDLQAELG</sequence>
<accession>A0A1G2DND9</accession>
<evidence type="ECO:0000259" key="1">
    <source>
        <dbReference type="Pfam" id="PF05523"/>
    </source>
</evidence>
<name>A0A1G2DND9_9BACT</name>
<dbReference type="Proteomes" id="UP000177573">
    <property type="component" value="Unassembled WGS sequence"/>
</dbReference>
<reference evidence="2 3" key="1">
    <citation type="journal article" date="2016" name="Nat. Commun.">
        <title>Thousands of microbial genomes shed light on interconnected biogeochemical processes in an aquifer system.</title>
        <authorList>
            <person name="Anantharaman K."/>
            <person name="Brown C.T."/>
            <person name="Hug L.A."/>
            <person name="Sharon I."/>
            <person name="Castelle C.J."/>
            <person name="Probst A.J."/>
            <person name="Thomas B.C."/>
            <person name="Singh A."/>
            <person name="Wilkins M.J."/>
            <person name="Karaoz U."/>
            <person name="Brodie E.L."/>
            <person name="Williams K.H."/>
            <person name="Hubbard S.S."/>
            <person name="Banfield J.F."/>
        </authorList>
    </citation>
    <scope>NUCLEOTIDE SEQUENCE [LARGE SCALE GENOMIC DNA]</scope>
</reference>
<evidence type="ECO:0000313" key="3">
    <source>
        <dbReference type="Proteomes" id="UP000177573"/>
    </source>
</evidence>
<gene>
    <name evidence="2" type="ORF">A3J08_02700</name>
</gene>
<dbReference type="InterPro" id="IPR008894">
    <property type="entry name" value="QdtA_cupin_dom"/>
</dbReference>
<comment type="caution">
    <text evidence="2">The sequence shown here is derived from an EMBL/GenBank/DDBJ whole genome shotgun (WGS) entry which is preliminary data.</text>
</comment>
<dbReference type="SUPFAM" id="SSF51182">
    <property type="entry name" value="RmlC-like cupins"/>
    <property type="match status" value="1"/>
</dbReference>
<dbReference type="AlphaFoldDB" id="A0A1G2DND9"/>
<proteinExistence type="predicted"/>
<evidence type="ECO:0000313" key="2">
    <source>
        <dbReference type="EMBL" id="OGZ15147.1"/>
    </source>
</evidence>